<organism evidence="6 7">
    <name type="scientific">Bifidobacterium leontopitheci</name>
    <dbReference type="NCBI Taxonomy" id="2650774"/>
    <lineage>
        <taxon>Bacteria</taxon>
        <taxon>Bacillati</taxon>
        <taxon>Actinomycetota</taxon>
        <taxon>Actinomycetes</taxon>
        <taxon>Bifidobacteriales</taxon>
        <taxon>Bifidobacteriaceae</taxon>
        <taxon>Bifidobacterium</taxon>
    </lineage>
</organism>
<evidence type="ECO:0000256" key="2">
    <source>
        <dbReference type="ARBA" id="ARBA00009942"/>
    </source>
</evidence>
<dbReference type="EMBL" id="WBVT01000033">
    <property type="protein sequence ID" value="KAB7789755.1"/>
    <property type="molecule type" value="Genomic_DNA"/>
</dbReference>
<dbReference type="PANTHER" id="PTHR37297">
    <property type="entry name" value="PROTEIN NRDI"/>
    <property type="match status" value="1"/>
</dbReference>
<dbReference type="Gene3D" id="3.40.50.360">
    <property type="match status" value="1"/>
</dbReference>
<reference evidence="6 7" key="1">
    <citation type="submission" date="2019-09" db="EMBL/GenBank/DDBJ databases">
        <title>Characterization of the phylogenetic diversity of two novel species belonging to the genus Bifidobacterium: Bifidobacterium cebidarum sp. nov. and Bifidobacterium leontopitheci sp. nov.</title>
        <authorList>
            <person name="Lugli G.A."/>
            <person name="Duranti S."/>
            <person name="Milani C."/>
            <person name="Turroni F."/>
            <person name="Ventura M."/>
        </authorList>
    </citation>
    <scope>NUCLEOTIDE SEQUENCE [LARGE SCALE GENOMIC DNA]</scope>
    <source>
        <strain evidence="6 7">LMG 31471</strain>
    </source>
</reference>
<accession>A0A6I1GDZ3</accession>
<proteinExistence type="inferred from homology"/>
<dbReference type="InterPro" id="IPR020852">
    <property type="entry name" value="RNR_Ib_NrdI_bac"/>
</dbReference>
<dbReference type="GO" id="GO:0010181">
    <property type="term" value="F:FMN binding"/>
    <property type="evidence" value="ECO:0007669"/>
    <property type="project" value="InterPro"/>
</dbReference>
<comment type="similarity">
    <text evidence="2 4">Belongs to the NrdI family.</text>
</comment>
<evidence type="ECO:0000313" key="6">
    <source>
        <dbReference type="EMBL" id="KAB7789755.1"/>
    </source>
</evidence>
<dbReference type="InterPro" id="IPR004465">
    <property type="entry name" value="RNR_NrdI"/>
</dbReference>
<protein>
    <recommendedName>
        <fullName evidence="3 4">Protein NrdI</fullName>
    </recommendedName>
</protein>
<evidence type="ECO:0000256" key="5">
    <source>
        <dbReference type="SAM" id="MobiDB-lite"/>
    </source>
</evidence>
<dbReference type="HAMAP" id="MF_00128">
    <property type="entry name" value="NrdI"/>
    <property type="match status" value="1"/>
</dbReference>
<keyword evidence="7" id="KW-1185">Reference proteome</keyword>
<dbReference type="NCBIfam" id="TIGR00333">
    <property type="entry name" value="nrdI"/>
    <property type="match status" value="1"/>
</dbReference>
<dbReference type="InterPro" id="IPR029039">
    <property type="entry name" value="Flavoprotein-like_sf"/>
</dbReference>
<feature type="compositionally biased region" description="Polar residues" evidence="5">
    <location>
        <begin position="1"/>
        <end position="13"/>
    </location>
</feature>
<evidence type="ECO:0000313" key="7">
    <source>
        <dbReference type="Proteomes" id="UP000441772"/>
    </source>
</evidence>
<dbReference type="AlphaFoldDB" id="A0A6I1GDZ3"/>
<evidence type="ECO:0000256" key="1">
    <source>
        <dbReference type="ARBA" id="ARBA00003999"/>
    </source>
</evidence>
<feature type="region of interest" description="Disordered" evidence="5">
    <location>
        <begin position="1"/>
        <end position="27"/>
    </location>
</feature>
<dbReference type="SUPFAM" id="SSF52218">
    <property type="entry name" value="Flavoproteins"/>
    <property type="match status" value="1"/>
</dbReference>
<dbReference type="PANTHER" id="PTHR37297:SF1">
    <property type="entry name" value="PROTEIN NRDI"/>
    <property type="match status" value="1"/>
</dbReference>
<dbReference type="Proteomes" id="UP000441772">
    <property type="component" value="Unassembled WGS sequence"/>
</dbReference>
<evidence type="ECO:0000256" key="4">
    <source>
        <dbReference type="HAMAP-Rule" id="MF_00128"/>
    </source>
</evidence>
<sequence length="224" mass="23807">MNDTLHMNGTTHVNAAAQPRRSAAVPMAMTETGQPAGAAPQAGSAAHRSAPVPLHGAAAAQPTTDSTTPSTPEAVARTDGRHAPIGALVYFSSASENTARFVASCRLDEVGVNVYRIPLKPGAAQLNVREPYVLMVPTYGGGDAKKAVPVQVKRFLNNPANRAWIRGVIASGNTNFGTAYCAAGDIIAAKCRVPYLYRFELMGTREDTRKVRDGIVRFFSERRG</sequence>
<name>A0A6I1GDZ3_9BIFI</name>
<feature type="compositionally biased region" description="Low complexity" evidence="5">
    <location>
        <begin position="57"/>
        <end position="74"/>
    </location>
</feature>
<gene>
    <name evidence="4" type="primary">nrdI</name>
    <name evidence="6" type="ORF">F7D09_1753</name>
</gene>
<dbReference type="Pfam" id="PF07972">
    <property type="entry name" value="Flavodoxin_NdrI"/>
    <property type="match status" value="1"/>
</dbReference>
<evidence type="ECO:0000256" key="3">
    <source>
        <dbReference type="ARBA" id="ARBA00020129"/>
    </source>
</evidence>
<comment type="function">
    <text evidence="1 4">Probably involved in ribonucleotide reductase function.</text>
</comment>
<feature type="region of interest" description="Disordered" evidence="5">
    <location>
        <begin position="55"/>
        <end position="77"/>
    </location>
</feature>
<comment type="caution">
    <text evidence="6">The sequence shown here is derived from an EMBL/GenBank/DDBJ whole genome shotgun (WGS) entry which is preliminary data.</text>
</comment>